<name>A0A8H3M0X4_9GLOM</name>
<proteinExistence type="predicted"/>
<reference evidence="1" key="1">
    <citation type="submission" date="2019-10" db="EMBL/GenBank/DDBJ databases">
        <title>Conservation and host-specific expression of non-tandemly repeated heterogenous ribosome RNA gene in arbuscular mycorrhizal fungi.</title>
        <authorList>
            <person name="Maeda T."/>
            <person name="Kobayashi Y."/>
            <person name="Nakagawa T."/>
            <person name="Ezawa T."/>
            <person name="Yamaguchi K."/>
            <person name="Bino T."/>
            <person name="Nishimoto Y."/>
            <person name="Shigenobu S."/>
            <person name="Kawaguchi M."/>
        </authorList>
    </citation>
    <scope>NUCLEOTIDE SEQUENCE</scope>
    <source>
        <strain evidence="1">HR1</strain>
    </source>
</reference>
<evidence type="ECO:0000313" key="2">
    <source>
        <dbReference type="Proteomes" id="UP000615446"/>
    </source>
</evidence>
<sequence>MNRGPNGQRRILSIIATKFTYQELRSKLGVSANTISRACQYARINEPDALQAQKPIIIKDKLGWKKKENLEQFFFDKANIIMSSYKTDAIMEYESHLTVNSDDTTAYNQCINYCLLFAFDEKGAIIIVDYKMKILPKSARETKNAFFGKKVIESLEIKPDWVTFLSDNDSHYHNADLMLILEHWSEWYNIMVKKWVFLEAEEAKTSINSHHIQVCIDCSNNLGNHYYYLLSYWLQISHAINRYIWLEFDINEGVDIKNTIQGICGTSVAYLESERKRKNSNWYEWFWPTEVKIAQFEKRPLKKPNLQVSDHSIPTSNWNMPLPHKSKINTSHLTIKELKKQLKKYGVDTDISNNRIVLAEILQNKLNDEISQ</sequence>
<dbReference type="OrthoDB" id="2304615at2759"/>
<dbReference type="Proteomes" id="UP000615446">
    <property type="component" value="Unassembled WGS sequence"/>
</dbReference>
<accession>A0A8H3M0X4</accession>
<gene>
    <name evidence="1" type="ORF">RCL2_002228800</name>
</gene>
<comment type="caution">
    <text evidence="1">The sequence shown here is derived from an EMBL/GenBank/DDBJ whole genome shotgun (WGS) entry which is preliminary data.</text>
</comment>
<dbReference type="EMBL" id="BLAL01000242">
    <property type="protein sequence ID" value="GES95625.1"/>
    <property type="molecule type" value="Genomic_DNA"/>
</dbReference>
<evidence type="ECO:0000313" key="1">
    <source>
        <dbReference type="EMBL" id="GES95625.1"/>
    </source>
</evidence>
<dbReference type="AlphaFoldDB" id="A0A8H3M0X4"/>
<organism evidence="1 2">
    <name type="scientific">Rhizophagus clarus</name>
    <dbReference type="NCBI Taxonomy" id="94130"/>
    <lineage>
        <taxon>Eukaryota</taxon>
        <taxon>Fungi</taxon>
        <taxon>Fungi incertae sedis</taxon>
        <taxon>Mucoromycota</taxon>
        <taxon>Glomeromycotina</taxon>
        <taxon>Glomeromycetes</taxon>
        <taxon>Glomerales</taxon>
        <taxon>Glomeraceae</taxon>
        <taxon>Rhizophagus</taxon>
    </lineage>
</organism>
<protein>
    <submittedName>
        <fullName evidence="1">Uncharacterized protein</fullName>
    </submittedName>
</protein>